<proteinExistence type="predicted"/>
<dbReference type="Proteomes" id="UP000541426">
    <property type="component" value="Unassembled WGS sequence"/>
</dbReference>
<feature type="non-terminal residue" evidence="1">
    <location>
        <position position="1"/>
    </location>
</feature>
<evidence type="ECO:0000313" key="2">
    <source>
        <dbReference type="Proteomes" id="UP000541426"/>
    </source>
</evidence>
<comment type="caution">
    <text evidence="1">The sequence shown here is derived from an EMBL/GenBank/DDBJ whole genome shotgun (WGS) entry which is preliminary data.</text>
</comment>
<dbReference type="AlphaFoldDB" id="A0A7W6DT11"/>
<gene>
    <name evidence="1" type="ORF">GGQ68_004961</name>
</gene>
<accession>A0A7W6DT11</accession>
<organism evidence="1 2">
    <name type="scientific">Sagittula marina</name>
    <dbReference type="NCBI Taxonomy" id="943940"/>
    <lineage>
        <taxon>Bacteria</taxon>
        <taxon>Pseudomonadati</taxon>
        <taxon>Pseudomonadota</taxon>
        <taxon>Alphaproteobacteria</taxon>
        <taxon>Rhodobacterales</taxon>
        <taxon>Roseobacteraceae</taxon>
        <taxon>Sagittula</taxon>
    </lineage>
</organism>
<evidence type="ECO:0000313" key="1">
    <source>
        <dbReference type="EMBL" id="MBB3988598.1"/>
    </source>
</evidence>
<dbReference type="EMBL" id="JACIEJ010000038">
    <property type="protein sequence ID" value="MBB3988598.1"/>
    <property type="molecule type" value="Genomic_DNA"/>
</dbReference>
<keyword evidence="2" id="KW-1185">Reference proteome</keyword>
<name>A0A7W6DT11_9RHOB</name>
<sequence>HNPTQALCWKLISVFFNELKPHGFWLAKNTVDLHRFRSGVLLILGGDLFEGHG</sequence>
<protein>
    <submittedName>
        <fullName evidence="1">Uncharacterized protein</fullName>
    </submittedName>
</protein>
<reference evidence="1 2" key="1">
    <citation type="submission" date="2020-08" db="EMBL/GenBank/DDBJ databases">
        <title>Genomic Encyclopedia of Type Strains, Phase IV (KMG-IV): sequencing the most valuable type-strain genomes for metagenomic binning, comparative biology and taxonomic classification.</title>
        <authorList>
            <person name="Goeker M."/>
        </authorList>
    </citation>
    <scope>NUCLEOTIDE SEQUENCE [LARGE SCALE GENOMIC DNA]</scope>
    <source>
        <strain evidence="1 2">DSM 102235</strain>
    </source>
</reference>